<name>A0ABX8WSB9_9GAMM</name>
<reference evidence="8 9" key="1">
    <citation type="submission" date="2021-08" db="EMBL/GenBank/DDBJ databases">
        <title>Lysobacter sp. strain CJ11 Genome sequencing and assembly.</title>
        <authorList>
            <person name="Kim I."/>
        </authorList>
    </citation>
    <scope>NUCLEOTIDE SEQUENCE [LARGE SCALE GENOMIC DNA]</scope>
    <source>
        <strain evidence="8 9">CJ11</strain>
    </source>
</reference>
<evidence type="ECO:0000256" key="1">
    <source>
        <dbReference type="ARBA" id="ARBA00004167"/>
    </source>
</evidence>
<dbReference type="InterPro" id="IPR042217">
    <property type="entry name" value="T4SS_VirB10/TrbI"/>
</dbReference>
<feature type="transmembrane region" description="Helical" evidence="7">
    <location>
        <begin position="50"/>
        <end position="69"/>
    </location>
</feature>
<dbReference type="CDD" id="cd16429">
    <property type="entry name" value="VirB10"/>
    <property type="match status" value="1"/>
</dbReference>
<organism evidence="8 9">
    <name type="scientific">Lysobacter soyae</name>
    <dbReference type="NCBI Taxonomy" id="2764185"/>
    <lineage>
        <taxon>Bacteria</taxon>
        <taxon>Pseudomonadati</taxon>
        <taxon>Pseudomonadota</taxon>
        <taxon>Gammaproteobacteria</taxon>
        <taxon>Lysobacterales</taxon>
        <taxon>Lysobacteraceae</taxon>
        <taxon>Lysobacter</taxon>
    </lineage>
</organism>
<dbReference type="RefSeq" id="WP_220380538.1">
    <property type="nucleotide sequence ID" value="NZ_CP080544.1"/>
</dbReference>
<evidence type="ECO:0000256" key="4">
    <source>
        <dbReference type="ARBA" id="ARBA00022989"/>
    </source>
</evidence>
<comment type="subcellular location">
    <subcellularLocation>
        <location evidence="1">Membrane</location>
        <topology evidence="1">Single-pass membrane protein</topology>
    </subcellularLocation>
</comment>
<evidence type="ECO:0000313" key="9">
    <source>
        <dbReference type="Proteomes" id="UP000824755"/>
    </source>
</evidence>
<feature type="compositionally biased region" description="Polar residues" evidence="6">
    <location>
        <begin position="76"/>
        <end position="89"/>
    </location>
</feature>
<keyword evidence="5 7" id="KW-0472">Membrane</keyword>
<feature type="compositionally biased region" description="Low complexity" evidence="6">
    <location>
        <begin position="149"/>
        <end position="166"/>
    </location>
</feature>
<evidence type="ECO:0000256" key="5">
    <source>
        <dbReference type="ARBA" id="ARBA00023136"/>
    </source>
</evidence>
<dbReference type="EMBL" id="CP080544">
    <property type="protein sequence ID" value="QYR53731.1"/>
    <property type="molecule type" value="Genomic_DNA"/>
</dbReference>
<sequence>MTEHPESTPVTRWYADQPDNATPHDAPAVGLDEDLAVLDDAHARRLNKRALWILGPSVLVLLGLMLWVGNSFGTSSATPLASTEQQQAVESPDMPGDTTPVNSPYAASQGEGGSGGTGSSAMSSEANGLPPLPPEPIQLTREASPEQYASEPSPATTSSLSASAPARDQASLLQRRIWNGNDPDASTATEDGRRPDIASAGTSRAVATNQGKVRRLQHPSMLLVRGTYLRCALASRLVSDLQGYASCVLVEPAYAVDGRNVLLPKGTRLLGQYASGASVGDRLEVRWDRALTPDGLDVVLGGSGTDTLGGAGHPGKGSSHWGERIASAMLISILSDGFKYAAAKNGPRETEIYAGGTVVSEPFNSNTAQTAQALAEQALSQGAGRPRTVVIKQGTLLNVYVTEDIDFNEVLGNTGSNG</sequence>
<dbReference type="Gene3D" id="2.40.128.260">
    <property type="entry name" value="Type IV secretion system, VirB10/TraB/TrbI"/>
    <property type="match status" value="1"/>
</dbReference>
<feature type="region of interest" description="Disordered" evidence="6">
    <location>
        <begin position="1"/>
        <end position="28"/>
    </location>
</feature>
<evidence type="ECO:0000256" key="7">
    <source>
        <dbReference type="SAM" id="Phobius"/>
    </source>
</evidence>
<evidence type="ECO:0000256" key="2">
    <source>
        <dbReference type="ARBA" id="ARBA00010265"/>
    </source>
</evidence>
<dbReference type="Pfam" id="PF03743">
    <property type="entry name" value="TrbI"/>
    <property type="match status" value="1"/>
</dbReference>
<proteinExistence type="inferred from homology"/>
<evidence type="ECO:0000256" key="3">
    <source>
        <dbReference type="ARBA" id="ARBA00022692"/>
    </source>
</evidence>
<comment type="similarity">
    <text evidence="2">Belongs to the TrbI/VirB10 family.</text>
</comment>
<keyword evidence="3 7" id="KW-0812">Transmembrane</keyword>
<protein>
    <recommendedName>
        <fullName evidence="10">TrbI/VirB10 family protein</fullName>
    </recommendedName>
</protein>
<keyword evidence="4 7" id="KW-1133">Transmembrane helix</keyword>
<evidence type="ECO:0000256" key="6">
    <source>
        <dbReference type="SAM" id="MobiDB-lite"/>
    </source>
</evidence>
<feature type="compositionally biased region" description="Polar residues" evidence="6">
    <location>
        <begin position="200"/>
        <end position="211"/>
    </location>
</feature>
<feature type="region of interest" description="Disordered" evidence="6">
    <location>
        <begin position="76"/>
        <end position="211"/>
    </location>
</feature>
<gene>
    <name evidence="8" type="ORF">H8L67_04420</name>
</gene>
<dbReference type="InterPro" id="IPR005498">
    <property type="entry name" value="T4SS_VirB10/TraB/TrbI"/>
</dbReference>
<keyword evidence="9" id="KW-1185">Reference proteome</keyword>
<evidence type="ECO:0000313" key="8">
    <source>
        <dbReference type="EMBL" id="QYR53731.1"/>
    </source>
</evidence>
<accession>A0ABX8WSB9</accession>
<evidence type="ECO:0008006" key="10">
    <source>
        <dbReference type="Google" id="ProtNLM"/>
    </source>
</evidence>
<dbReference type="Proteomes" id="UP000824755">
    <property type="component" value="Chromosome"/>
</dbReference>